<protein>
    <recommendedName>
        <fullName evidence="4">Lipoprotein</fullName>
    </recommendedName>
</protein>
<accession>A0A415E5L1</accession>
<dbReference type="PROSITE" id="PS51257">
    <property type="entry name" value="PROKAR_LIPOPROTEIN"/>
    <property type="match status" value="1"/>
</dbReference>
<proteinExistence type="predicted"/>
<evidence type="ECO:0000256" key="1">
    <source>
        <dbReference type="SAM" id="SignalP"/>
    </source>
</evidence>
<sequence length="161" mass="18265">MKRVLTAVLILALAVAMTACSTDEHKALEKTESISKKEAEAAVLEQVRAEEEREVELVSLTDIGGTWFSLICLKEGDEIIVEDGYLGEKEGAYTYHGFNKIAFYFGKGKRFFNADWSREIDGKTIYVSISKEMIVNERPHWNSGAHRVNDDVDIHYSVEWD</sequence>
<dbReference type="RefSeq" id="WP_118333024.1">
    <property type="nucleotide sequence ID" value="NZ_AP025567.1"/>
</dbReference>
<feature type="signal peptide" evidence="1">
    <location>
        <begin position="1"/>
        <end position="21"/>
    </location>
</feature>
<dbReference type="OrthoDB" id="9934936at2"/>
<dbReference type="AlphaFoldDB" id="A0A415E5L1"/>
<evidence type="ECO:0008006" key="4">
    <source>
        <dbReference type="Google" id="ProtNLM"/>
    </source>
</evidence>
<keyword evidence="3" id="KW-1185">Reference proteome</keyword>
<gene>
    <name evidence="2" type="ORF">DW099_00065</name>
</gene>
<evidence type="ECO:0000313" key="3">
    <source>
        <dbReference type="Proteomes" id="UP000284841"/>
    </source>
</evidence>
<organism evidence="2 3">
    <name type="scientific">Emergencia timonensis</name>
    <dbReference type="NCBI Taxonomy" id="1776384"/>
    <lineage>
        <taxon>Bacteria</taxon>
        <taxon>Bacillati</taxon>
        <taxon>Bacillota</taxon>
        <taxon>Clostridia</taxon>
        <taxon>Peptostreptococcales</taxon>
        <taxon>Anaerovoracaceae</taxon>
        <taxon>Emergencia</taxon>
    </lineage>
</organism>
<comment type="caution">
    <text evidence="2">The sequence shown here is derived from an EMBL/GenBank/DDBJ whole genome shotgun (WGS) entry which is preliminary data.</text>
</comment>
<keyword evidence="1" id="KW-0732">Signal</keyword>
<name>A0A415E5L1_9FIRM</name>
<dbReference type="STRING" id="1776384.GCA_900086585_02235"/>
<dbReference type="EMBL" id="QRMS01000001">
    <property type="protein sequence ID" value="RHJ89009.1"/>
    <property type="molecule type" value="Genomic_DNA"/>
</dbReference>
<dbReference type="Proteomes" id="UP000284841">
    <property type="component" value="Unassembled WGS sequence"/>
</dbReference>
<feature type="chain" id="PRO_5018975998" description="Lipoprotein" evidence="1">
    <location>
        <begin position="22"/>
        <end position="161"/>
    </location>
</feature>
<reference evidence="2 3" key="1">
    <citation type="submission" date="2018-08" db="EMBL/GenBank/DDBJ databases">
        <title>A genome reference for cultivated species of the human gut microbiota.</title>
        <authorList>
            <person name="Zou Y."/>
            <person name="Xue W."/>
            <person name="Luo G."/>
        </authorList>
    </citation>
    <scope>NUCLEOTIDE SEQUENCE [LARGE SCALE GENOMIC DNA]</scope>
    <source>
        <strain evidence="2 3">AM07-24</strain>
    </source>
</reference>
<evidence type="ECO:0000313" key="2">
    <source>
        <dbReference type="EMBL" id="RHJ89009.1"/>
    </source>
</evidence>